<name>A0A6A6UF54_9PEZI</name>
<protein>
    <submittedName>
        <fullName evidence="1">Uncharacterized protein</fullName>
    </submittedName>
</protein>
<gene>
    <name evidence="1" type="ORF">BT63DRAFT_453285</name>
</gene>
<organism evidence="1 2">
    <name type="scientific">Microthyrium microscopicum</name>
    <dbReference type="NCBI Taxonomy" id="703497"/>
    <lineage>
        <taxon>Eukaryota</taxon>
        <taxon>Fungi</taxon>
        <taxon>Dikarya</taxon>
        <taxon>Ascomycota</taxon>
        <taxon>Pezizomycotina</taxon>
        <taxon>Dothideomycetes</taxon>
        <taxon>Dothideomycetes incertae sedis</taxon>
        <taxon>Microthyriales</taxon>
        <taxon>Microthyriaceae</taxon>
        <taxon>Microthyrium</taxon>
    </lineage>
</organism>
<proteinExistence type="predicted"/>
<dbReference type="AlphaFoldDB" id="A0A6A6UF54"/>
<sequence>MADFGACFNKTRTVCKIATLFANPQPPATNINITKPTIQTMKSFTLLLLPTVAVADLCQSGRSYCGNKIEALNNPEYCAQIQGALQDRDPPFAVTAENIGKLLMVCGHGVELREFCFRGCKDNGDEDDVYVTG</sequence>
<dbReference type="Proteomes" id="UP000799302">
    <property type="component" value="Unassembled WGS sequence"/>
</dbReference>
<reference evidence="1" key="1">
    <citation type="journal article" date="2020" name="Stud. Mycol.">
        <title>101 Dothideomycetes genomes: a test case for predicting lifestyles and emergence of pathogens.</title>
        <authorList>
            <person name="Haridas S."/>
            <person name="Albert R."/>
            <person name="Binder M."/>
            <person name="Bloem J."/>
            <person name="Labutti K."/>
            <person name="Salamov A."/>
            <person name="Andreopoulos B."/>
            <person name="Baker S."/>
            <person name="Barry K."/>
            <person name="Bills G."/>
            <person name="Bluhm B."/>
            <person name="Cannon C."/>
            <person name="Castanera R."/>
            <person name="Culley D."/>
            <person name="Daum C."/>
            <person name="Ezra D."/>
            <person name="Gonzalez J."/>
            <person name="Henrissat B."/>
            <person name="Kuo A."/>
            <person name="Liang C."/>
            <person name="Lipzen A."/>
            <person name="Lutzoni F."/>
            <person name="Magnuson J."/>
            <person name="Mondo S."/>
            <person name="Nolan M."/>
            <person name="Ohm R."/>
            <person name="Pangilinan J."/>
            <person name="Park H.-J."/>
            <person name="Ramirez L."/>
            <person name="Alfaro M."/>
            <person name="Sun H."/>
            <person name="Tritt A."/>
            <person name="Yoshinaga Y."/>
            <person name="Zwiers L.-H."/>
            <person name="Turgeon B."/>
            <person name="Goodwin S."/>
            <person name="Spatafora J."/>
            <person name="Crous P."/>
            <person name="Grigoriev I."/>
        </authorList>
    </citation>
    <scope>NUCLEOTIDE SEQUENCE</scope>
    <source>
        <strain evidence="1">CBS 115976</strain>
    </source>
</reference>
<evidence type="ECO:0000313" key="2">
    <source>
        <dbReference type="Proteomes" id="UP000799302"/>
    </source>
</evidence>
<dbReference type="EMBL" id="MU004233">
    <property type="protein sequence ID" value="KAF2670915.1"/>
    <property type="molecule type" value="Genomic_DNA"/>
</dbReference>
<accession>A0A6A6UF54</accession>
<keyword evidence="2" id="KW-1185">Reference proteome</keyword>
<evidence type="ECO:0000313" key="1">
    <source>
        <dbReference type="EMBL" id="KAF2670915.1"/>
    </source>
</evidence>